<comment type="caution">
    <text evidence="4">The sequence shown here is derived from an EMBL/GenBank/DDBJ whole genome shotgun (WGS) entry which is preliminary data.</text>
</comment>
<evidence type="ECO:0000259" key="3">
    <source>
        <dbReference type="PROSITE" id="PS50940"/>
    </source>
</evidence>
<organism evidence="4 5">
    <name type="scientific">Hypsibius exemplaris</name>
    <name type="common">Freshwater tardigrade</name>
    <dbReference type="NCBI Taxonomy" id="2072580"/>
    <lineage>
        <taxon>Eukaryota</taxon>
        <taxon>Metazoa</taxon>
        <taxon>Ecdysozoa</taxon>
        <taxon>Tardigrada</taxon>
        <taxon>Eutardigrada</taxon>
        <taxon>Parachela</taxon>
        <taxon>Hypsibioidea</taxon>
        <taxon>Hypsibiidae</taxon>
        <taxon>Hypsibius</taxon>
    </lineage>
</organism>
<reference evidence="5" key="1">
    <citation type="submission" date="2017-01" db="EMBL/GenBank/DDBJ databases">
        <title>Comparative genomics of anhydrobiosis in the tardigrade Hypsibius dujardini.</title>
        <authorList>
            <person name="Yoshida Y."/>
            <person name="Koutsovoulos G."/>
            <person name="Laetsch D."/>
            <person name="Stevens L."/>
            <person name="Kumar S."/>
            <person name="Horikawa D."/>
            <person name="Ishino K."/>
            <person name="Komine S."/>
            <person name="Tomita M."/>
            <person name="Blaxter M."/>
            <person name="Arakawa K."/>
        </authorList>
    </citation>
    <scope>NUCLEOTIDE SEQUENCE [LARGE SCALE GENOMIC DNA]</scope>
    <source>
        <strain evidence="5">Z151</strain>
    </source>
</reference>
<feature type="domain" description="MAM" evidence="2">
    <location>
        <begin position="25"/>
        <end position="196"/>
    </location>
</feature>
<dbReference type="GO" id="GO:0005576">
    <property type="term" value="C:extracellular region"/>
    <property type="evidence" value="ECO:0007669"/>
    <property type="project" value="InterPro"/>
</dbReference>
<protein>
    <recommendedName>
        <fullName evidence="6">Chitin-binding type-2 domain-containing protein</fullName>
    </recommendedName>
</protein>
<dbReference type="SMART" id="SM00494">
    <property type="entry name" value="ChtBD2"/>
    <property type="match status" value="1"/>
</dbReference>
<dbReference type="SUPFAM" id="SSF49899">
    <property type="entry name" value="Concanavalin A-like lectins/glucanases"/>
    <property type="match status" value="1"/>
</dbReference>
<dbReference type="Proteomes" id="UP000192578">
    <property type="component" value="Unassembled WGS sequence"/>
</dbReference>
<evidence type="ECO:0000313" key="4">
    <source>
        <dbReference type="EMBL" id="OWA50463.1"/>
    </source>
</evidence>
<dbReference type="Gene3D" id="2.170.140.10">
    <property type="entry name" value="Chitin binding domain"/>
    <property type="match status" value="1"/>
</dbReference>
<evidence type="ECO:0000313" key="5">
    <source>
        <dbReference type="Proteomes" id="UP000192578"/>
    </source>
</evidence>
<dbReference type="InterPro" id="IPR036508">
    <property type="entry name" value="Chitin-bd_dom_sf"/>
</dbReference>
<evidence type="ECO:0008006" key="6">
    <source>
        <dbReference type="Google" id="ProtNLM"/>
    </source>
</evidence>
<dbReference type="AlphaFoldDB" id="A0A9X6RJT6"/>
<dbReference type="GO" id="GO:0016020">
    <property type="term" value="C:membrane"/>
    <property type="evidence" value="ECO:0007669"/>
    <property type="project" value="InterPro"/>
</dbReference>
<dbReference type="InterPro" id="IPR000998">
    <property type="entry name" value="MAM_dom"/>
</dbReference>
<name>A0A9X6RJT6_HYPEX</name>
<dbReference type="PROSITE" id="PS50940">
    <property type="entry name" value="CHIT_BIND_II"/>
    <property type="match status" value="1"/>
</dbReference>
<dbReference type="GO" id="GO:0008061">
    <property type="term" value="F:chitin binding"/>
    <property type="evidence" value="ECO:0007669"/>
    <property type="project" value="InterPro"/>
</dbReference>
<feature type="chain" id="PRO_5040726142" description="Chitin-binding type-2 domain-containing protein" evidence="1">
    <location>
        <begin position="23"/>
        <end position="302"/>
    </location>
</feature>
<dbReference type="Gene3D" id="2.60.120.200">
    <property type="match status" value="1"/>
</dbReference>
<evidence type="ECO:0000256" key="1">
    <source>
        <dbReference type="SAM" id="SignalP"/>
    </source>
</evidence>
<proteinExistence type="predicted"/>
<dbReference type="OrthoDB" id="6020543at2759"/>
<accession>A0A9X6RJT6</accession>
<dbReference type="InterPro" id="IPR013320">
    <property type="entry name" value="ConA-like_dom_sf"/>
</dbReference>
<evidence type="ECO:0000259" key="2">
    <source>
        <dbReference type="PROSITE" id="PS50060"/>
    </source>
</evidence>
<dbReference type="PROSITE" id="PS50060">
    <property type="entry name" value="MAM_2"/>
    <property type="match status" value="1"/>
</dbReference>
<dbReference type="InterPro" id="IPR002557">
    <property type="entry name" value="Chitin-bd_dom"/>
</dbReference>
<keyword evidence="1" id="KW-0732">Signal</keyword>
<feature type="signal peptide" evidence="1">
    <location>
        <begin position="1"/>
        <end position="22"/>
    </location>
</feature>
<sequence length="302" mass="32908">MESSACLLQIISITLLVNGLLAVSPDCDFSGGSFCNWTPFALGTKWKTNVGPVNFNGYYDTNGVYHQPSNSEYNSYASVTVPFGGITATLESGEMEMAEESTLSFVFQHYSYFKAKLIYEWITYRYNSATTSATLWSGSTSQWEKVNVPLSPDMGRFRLRFEIYMDVVNQTSMITGLKLNGTLLADGQPSKDKCIDNGVNLGSGIMGCRPDLCVNGTGVYSAPDCRSYIRCTGELAVMEHCLGGMVYDPAGRRCDLPEKNRNCEPPNVENAGSGAVGHSKRYTATASLLAGLFCFGLSARRA</sequence>
<dbReference type="EMBL" id="MTYJ01000193">
    <property type="protein sequence ID" value="OWA50463.1"/>
    <property type="molecule type" value="Genomic_DNA"/>
</dbReference>
<dbReference type="SUPFAM" id="SSF57625">
    <property type="entry name" value="Invertebrate chitin-binding proteins"/>
    <property type="match status" value="1"/>
</dbReference>
<gene>
    <name evidence="4" type="ORF">BV898_14977</name>
</gene>
<dbReference type="Pfam" id="PF01607">
    <property type="entry name" value="CBM_14"/>
    <property type="match status" value="1"/>
</dbReference>
<feature type="domain" description="Chitin-binding type-2" evidence="3">
    <location>
        <begin position="210"/>
        <end position="265"/>
    </location>
</feature>
<keyword evidence="5" id="KW-1185">Reference proteome</keyword>